<dbReference type="SUPFAM" id="SSF48371">
    <property type="entry name" value="ARM repeat"/>
    <property type="match status" value="1"/>
</dbReference>
<name>A0A511HPR7_9BACT</name>
<dbReference type="RefSeq" id="WP_090495758.1">
    <property type="nucleotide sequence ID" value="NZ_BJVY01000087.1"/>
</dbReference>
<dbReference type="Proteomes" id="UP000321224">
    <property type="component" value="Unassembled WGS sequence"/>
</dbReference>
<protein>
    <recommendedName>
        <fullName evidence="6">TIGR02270 family protein</fullName>
    </recommendedName>
</protein>
<dbReference type="NCBIfam" id="TIGR02270">
    <property type="entry name" value="TIGR02270 family protein"/>
    <property type="match status" value="1"/>
</dbReference>
<evidence type="ECO:0000313" key="3">
    <source>
        <dbReference type="EMBL" id="SDF27823.1"/>
    </source>
</evidence>
<reference evidence="2 5" key="2">
    <citation type="submission" date="2019-07" db="EMBL/GenBank/DDBJ databases">
        <title>Whole genome shotgun sequence of Myxococcus virescens NBRC 100334.</title>
        <authorList>
            <person name="Hosoyama A."/>
            <person name="Uohara A."/>
            <person name="Ohji S."/>
            <person name="Ichikawa N."/>
        </authorList>
    </citation>
    <scope>NUCLEOTIDE SEQUENCE [LARGE SCALE GENOMIC DNA]</scope>
    <source>
        <strain evidence="2 5">NBRC 100334</strain>
    </source>
</reference>
<dbReference type="Gene3D" id="1.25.10.10">
    <property type="entry name" value="Leucine-rich Repeat Variant"/>
    <property type="match status" value="1"/>
</dbReference>
<sequence>MLLVDVLEEHLDEAEFRWLQWENALGAPDFSLTETARLEELLLAHLDGLVVGASTAVEAVLRPAFETEDAFRISAAAYALLALGEVDEVLLRLREAEPEARAAIRRALELSEAPGLGARLLDLLKREDTALQAAVLEALSIRQEAPPEVLAHFFTHDEPRARVAALRAALPFPQGAARTLLPSLLDSSHPGIRAAAIEAGVASGVRQAWETCRTAVRVRDSHSLDAMVLLAMGGGEVDVALLLAVLDVERLRPHALWALGFSGWVAAMEACRAWLEVPSVAQLAGEAFAAMTGLRLEGPYALPPGERPEDVPPPPELEEDLDADLVPKPEDDLPWPNVTAVRDWWGAEKKRFVKDTRYLLGRPFSGSGLVEALETSPMRRRHVLARELALRSQGTLTVRTRAFTHVQRAEQAKARASNSRIRTQPFDSGLR</sequence>
<accession>A0A511HPR7</accession>
<feature type="compositionally biased region" description="Polar residues" evidence="1">
    <location>
        <begin position="416"/>
        <end position="431"/>
    </location>
</feature>
<dbReference type="InterPro" id="IPR016024">
    <property type="entry name" value="ARM-type_fold"/>
</dbReference>
<organism evidence="2 5">
    <name type="scientific">Myxococcus virescens</name>
    <dbReference type="NCBI Taxonomy" id="83456"/>
    <lineage>
        <taxon>Bacteria</taxon>
        <taxon>Pseudomonadati</taxon>
        <taxon>Myxococcota</taxon>
        <taxon>Myxococcia</taxon>
        <taxon>Myxococcales</taxon>
        <taxon>Cystobacterineae</taxon>
        <taxon>Myxococcaceae</taxon>
        <taxon>Myxococcus</taxon>
    </lineage>
</organism>
<dbReference type="AlphaFoldDB" id="A0A511HPR7"/>
<evidence type="ECO:0000256" key="1">
    <source>
        <dbReference type="SAM" id="MobiDB-lite"/>
    </source>
</evidence>
<comment type="caution">
    <text evidence="2">The sequence shown here is derived from an EMBL/GenBank/DDBJ whole genome shotgun (WGS) entry which is preliminary data.</text>
</comment>
<dbReference type="InterPro" id="IPR011989">
    <property type="entry name" value="ARM-like"/>
</dbReference>
<feature type="region of interest" description="Disordered" evidence="1">
    <location>
        <begin position="299"/>
        <end position="318"/>
    </location>
</feature>
<dbReference type="EMBL" id="FNAJ01000027">
    <property type="protein sequence ID" value="SDF27823.1"/>
    <property type="molecule type" value="Genomic_DNA"/>
</dbReference>
<keyword evidence="4" id="KW-1185">Reference proteome</keyword>
<evidence type="ECO:0000313" key="2">
    <source>
        <dbReference type="EMBL" id="GEL75582.1"/>
    </source>
</evidence>
<reference evidence="3 4" key="1">
    <citation type="submission" date="2016-10" db="EMBL/GenBank/DDBJ databases">
        <authorList>
            <person name="Varghese N."/>
            <person name="Submissions S."/>
        </authorList>
    </citation>
    <scope>NUCLEOTIDE SEQUENCE [LARGE SCALE GENOMIC DNA]</scope>
    <source>
        <strain evidence="3 4">DSM 2260</strain>
    </source>
</reference>
<dbReference type="EMBL" id="BJVY01000087">
    <property type="protein sequence ID" value="GEL75582.1"/>
    <property type="molecule type" value="Genomic_DNA"/>
</dbReference>
<feature type="region of interest" description="Disordered" evidence="1">
    <location>
        <begin position="409"/>
        <end position="431"/>
    </location>
</feature>
<proteinExistence type="predicted"/>
<evidence type="ECO:0000313" key="4">
    <source>
        <dbReference type="Proteomes" id="UP000198717"/>
    </source>
</evidence>
<gene>
    <name evidence="2" type="ORF">MVI01_73660</name>
    <name evidence="3" type="ORF">SAMN04488504_12761</name>
</gene>
<evidence type="ECO:0000313" key="5">
    <source>
        <dbReference type="Proteomes" id="UP000321224"/>
    </source>
</evidence>
<evidence type="ECO:0008006" key="6">
    <source>
        <dbReference type="Google" id="ProtNLM"/>
    </source>
</evidence>
<dbReference type="InterPro" id="IPR011959">
    <property type="entry name" value="CHP02270"/>
</dbReference>
<dbReference type="Proteomes" id="UP000198717">
    <property type="component" value="Unassembled WGS sequence"/>
</dbReference>